<dbReference type="Proteomes" id="UP000468591">
    <property type="component" value="Unassembled WGS sequence"/>
</dbReference>
<name>A0A6P0CIM8_9RHOB</name>
<reference evidence="1 2" key="1">
    <citation type="submission" date="2020-01" db="EMBL/GenBank/DDBJ databases">
        <title>Sulfitobacter sediminilitoris sp. nov., isolated from a tidal flat.</title>
        <authorList>
            <person name="Park S."/>
            <person name="Yoon J.-H."/>
        </authorList>
    </citation>
    <scope>NUCLEOTIDE SEQUENCE [LARGE SCALE GENOMIC DNA]</scope>
    <source>
        <strain evidence="1 2">JBTF-M27</strain>
    </source>
</reference>
<protein>
    <submittedName>
        <fullName evidence="1">Uncharacterized protein</fullName>
    </submittedName>
</protein>
<comment type="caution">
    <text evidence="1">The sequence shown here is derived from an EMBL/GenBank/DDBJ whole genome shotgun (WGS) entry which is preliminary data.</text>
</comment>
<dbReference type="AlphaFoldDB" id="A0A6P0CIM8"/>
<evidence type="ECO:0000313" key="1">
    <source>
        <dbReference type="EMBL" id="NEK25188.1"/>
    </source>
</evidence>
<dbReference type="EMBL" id="JAABNT010000049">
    <property type="protein sequence ID" value="NEK25188.1"/>
    <property type="molecule type" value="Genomic_DNA"/>
</dbReference>
<organism evidence="1 2">
    <name type="scientific">Sulfitobacter sediminilitoris</name>
    <dbReference type="NCBI Taxonomy" id="2698830"/>
    <lineage>
        <taxon>Bacteria</taxon>
        <taxon>Pseudomonadati</taxon>
        <taxon>Pseudomonadota</taxon>
        <taxon>Alphaproteobacteria</taxon>
        <taxon>Rhodobacterales</taxon>
        <taxon>Roseobacteraceae</taxon>
        <taxon>Sulfitobacter</taxon>
    </lineage>
</organism>
<proteinExistence type="predicted"/>
<sequence length="66" mass="7687">MDDPFNLHEDDVVVIRAFDEWPEHLFQVWEVYDDCITGYYLTGPLEGVYGEPAFDLILRVHSRANG</sequence>
<dbReference type="RefSeq" id="WP_164356561.1">
    <property type="nucleotide sequence ID" value="NZ_JAABNT010000049.1"/>
</dbReference>
<gene>
    <name evidence="1" type="ORF">GV827_22745</name>
</gene>
<evidence type="ECO:0000313" key="2">
    <source>
        <dbReference type="Proteomes" id="UP000468591"/>
    </source>
</evidence>
<keyword evidence="2" id="KW-1185">Reference proteome</keyword>
<accession>A0A6P0CIM8</accession>